<reference evidence="10 13" key="2">
    <citation type="journal article" date="2019" name="Emerg. Microbes Infect.">
        <title>Comprehensive subspecies identification of 175 nontuberculous mycobacteria species based on 7547 genomic profiles.</title>
        <authorList>
            <person name="Matsumoto Y."/>
            <person name="Kinjo T."/>
            <person name="Motooka D."/>
            <person name="Nabeya D."/>
            <person name="Jung N."/>
            <person name="Uechi K."/>
            <person name="Horii T."/>
            <person name="Iida T."/>
            <person name="Fujita J."/>
            <person name="Nakamura S."/>
        </authorList>
    </citation>
    <scope>NUCLEOTIDE SEQUENCE [LARGE SCALE GENOMIC DNA]</scope>
    <source>
        <strain evidence="10 13">JCM 16367</strain>
    </source>
</reference>
<proteinExistence type="inferred from homology"/>
<dbReference type="InterPro" id="IPR015590">
    <property type="entry name" value="Aldehyde_DH_dom"/>
</dbReference>
<feature type="compositionally biased region" description="Polar residues" evidence="8">
    <location>
        <begin position="1"/>
        <end position="13"/>
    </location>
</feature>
<sequence length="472" mass="51465">MTSEAAAQPSPDTAASARTDIPQTVAHLRETFATGRSRSLEWRRTQLRAIEKMMAENETKIAEALQADLCRKPFEAWMADIAGTAAEARYAAKHVGSWMRRKYRLLERAQLPGLGWVEYEPYGTVLIIGAWNYPFVLTLGPAIGAIAAGNTMVLKPSEVTPASSRLIAELVPRYLDGEAIAVVEGDAAVSQQLIAQGFDRVVFTGGTEIGRKVYEAAAPHLTPVTLELGGKSPVIVAADADVDVAAKRIAWIKLLNSGQTCIAPDYVLADARIRDELVTKIGEAITTFGSDEPAGMRIVNQRQFDRLTGYLANTKGTVAVGGTSAAADLRIQPTVVVDPDPQEPLMTNEVFGPILPVVTTESLDEAIRFVNSRPKPLAAYLFTKTRAVRERVIKEVPAGGMVVNHLAFHYFTSKLPFGGVGPSGMGAYHGRWGFEEFSHRKSVLTKPTRPDLSSFIYPPYTEKAWKLARRLF</sequence>
<evidence type="ECO:0000256" key="5">
    <source>
        <dbReference type="PIRSR" id="PIRSR036492-1"/>
    </source>
</evidence>
<feature type="domain" description="Aldehyde dehydrogenase" evidence="9">
    <location>
        <begin position="12"/>
        <end position="443"/>
    </location>
</feature>
<dbReference type="GO" id="GO:0004029">
    <property type="term" value="F:aldehyde dehydrogenase (NAD+) activity"/>
    <property type="evidence" value="ECO:0007669"/>
    <property type="project" value="TreeGrafter"/>
</dbReference>
<organism evidence="10 13">
    <name type="scientific">Mycobacterium noviomagense</name>
    <dbReference type="NCBI Taxonomy" id="459858"/>
    <lineage>
        <taxon>Bacteria</taxon>
        <taxon>Bacillati</taxon>
        <taxon>Actinomycetota</taxon>
        <taxon>Actinomycetes</taxon>
        <taxon>Mycobacteriales</taxon>
        <taxon>Mycobacteriaceae</taxon>
        <taxon>Mycobacterium</taxon>
    </lineage>
</organism>
<evidence type="ECO:0000313" key="12">
    <source>
        <dbReference type="Proteomes" id="UP000192374"/>
    </source>
</evidence>
<dbReference type="Proteomes" id="UP000192374">
    <property type="component" value="Unassembled WGS sequence"/>
</dbReference>
<dbReference type="InterPro" id="IPR016162">
    <property type="entry name" value="Ald_DH_N"/>
</dbReference>
<keyword evidence="12" id="KW-1185">Reference proteome</keyword>
<dbReference type="FunFam" id="3.40.309.10:FF:000003">
    <property type="entry name" value="Aldehyde dehydrogenase"/>
    <property type="match status" value="1"/>
</dbReference>
<evidence type="ECO:0000256" key="4">
    <source>
        <dbReference type="PIRNR" id="PIRNR036492"/>
    </source>
</evidence>
<dbReference type="PANTHER" id="PTHR43570">
    <property type="entry name" value="ALDEHYDE DEHYDROGENASE"/>
    <property type="match status" value="1"/>
</dbReference>
<dbReference type="OrthoDB" id="6882680at2"/>
<dbReference type="PANTHER" id="PTHR43570:SF16">
    <property type="entry name" value="ALDEHYDE DEHYDROGENASE TYPE III, ISOFORM Q"/>
    <property type="match status" value="1"/>
</dbReference>
<evidence type="ECO:0000313" key="11">
    <source>
        <dbReference type="EMBL" id="ORB16511.1"/>
    </source>
</evidence>
<evidence type="ECO:0000256" key="2">
    <source>
        <dbReference type="ARBA" id="ARBA00023002"/>
    </source>
</evidence>
<evidence type="ECO:0000256" key="8">
    <source>
        <dbReference type="SAM" id="MobiDB-lite"/>
    </source>
</evidence>
<dbReference type="KEGG" id="mnv:MNVI_18500"/>
<dbReference type="AlphaFoldDB" id="A0A7I7PD88"/>
<dbReference type="Pfam" id="PF00171">
    <property type="entry name" value="Aldedh"/>
    <property type="match status" value="1"/>
</dbReference>
<dbReference type="InterPro" id="IPR016160">
    <property type="entry name" value="Ald_DH_CS_CYS"/>
</dbReference>
<dbReference type="InterPro" id="IPR029510">
    <property type="entry name" value="Ald_DH_CS_GLU"/>
</dbReference>
<feature type="region of interest" description="Disordered" evidence="8">
    <location>
        <begin position="1"/>
        <end position="21"/>
    </location>
</feature>
<evidence type="ECO:0000259" key="9">
    <source>
        <dbReference type="Pfam" id="PF00171"/>
    </source>
</evidence>
<comment type="similarity">
    <text evidence="1 4 7">Belongs to the aldehyde dehydrogenase family.</text>
</comment>
<dbReference type="Proteomes" id="UP000466894">
    <property type="component" value="Chromosome"/>
</dbReference>
<evidence type="ECO:0000256" key="1">
    <source>
        <dbReference type="ARBA" id="ARBA00009986"/>
    </source>
</evidence>
<keyword evidence="2 4" id="KW-0560">Oxidoreductase</keyword>
<reference evidence="11 12" key="1">
    <citation type="submission" date="2017-02" db="EMBL/GenBank/DDBJ databases">
        <title>The new phylogeny of genus Mycobacterium.</title>
        <authorList>
            <person name="Tortoli E."/>
            <person name="Trovato A."/>
            <person name="Cirillo D.M."/>
        </authorList>
    </citation>
    <scope>NUCLEOTIDE SEQUENCE [LARGE SCALE GENOMIC DNA]</scope>
    <source>
        <strain evidence="11 12">DSM 45145</strain>
    </source>
</reference>
<reference evidence="10" key="3">
    <citation type="submission" date="2020-02" db="EMBL/GenBank/DDBJ databases">
        <authorList>
            <person name="Matsumoto Y."/>
            <person name="Motooka D."/>
            <person name="Nakamura S."/>
        </authorList>
    </citation>
    <scope>NUCLEOTIDE SEQUENCE</scope>
    <source>
        <strain evidence="10">JCM 16367</strain>
    </source>
</reference>
<dbReference type="InterPro" id="IPR012394">
    <property type="entry name" value="Aldehyde_DH_NAD(P)"/>
</dbReference>
<feature type="active site" evidence="5">
    <location>
        <position position="261"/>
    </location>
</feature>
<dbReference type="FunFam" id="3.40.605.10:FF:000004">
    <property type="entry name" value="Aldehyde dehydrogenase"/>
    <property type="match status" value="1"/>
</dbReference>
<evidence type="ECO:0000256" key="3">
    <source>
        <dbReference type="ARBA" id="ARBA00023027"/>
    </source>
</evidence>
<dbReference type="CDD" id="cd07087">
    <property type="entry name" value="ALDH_F3-13-14_CALDH-like"/>
    <property type="match status" value="1"/>
</dbReference>
<keyword evidence="3" id="KW-0520">NAD</keyword>
<evidence type="ECO:0000256" key="6">
    <source>
        <dbReference type="PROSITE-ProRule" id="PRU10007"/>
    </source>
</evidence>
<dbReference type="RefSeq" id="WP_083086821.1">
    <property type="nucleotide sequence ID" value="NZ_AP022583.1"/>
</dbReference>
<evidence type="ECO:0000256" key="7">
    <source>
        <dbReference type="RuleBase" id="RU003345"/>
    </source>
</evidence>
<dbReference type="PROSITE" id="PS00687">
    <property type="entry name" value="ALDEHYDE_DEHYDR_GLU"/>
    <property type="match status" value="1"/>
</dbReference>
<dbReference type="GO" id="GO:0006081">
    <property type="term" value="P:aldehyde metabolic process"/>
    <property type="evidence" value="ECO:0007669"/>
    <property type="project" value="InterPro"/>
</dbReference>
<feature type="active site" evidence="5 6">
    <location>
        <position position="227"/>
    </location>
</feature>
<dbReference type="Gene3D" id="3.40.605.10">
    <property type="entry name" value="Aldehyde Dehydrogenase, Chain A, domain 1"/>
    <property type="match status" value="1"/>
</dbReference>
<dbReference type="PIRSF" id="PIRSF036492">
    <property type="entry name" value="ALDH"/>
    <property type="match status" value="1"/>
</dbReference>
<dbReference type="EMBL" id="AP022583">
    <property type="protein sequence ID" value="BBY06532.1"/>
    <property type="molecule type" value="Genomic_DNA"/>
</dbReference>
<dbReference type="PROSITE" id="PS00070">
    <property type="entry name" value="ALDEHYDE_DEHYDR_CYS"/>
    <property type="match status" value="1"/>
</dbReference>
<dbReference type="GO" id="GO:0005737">
    <property type="term" value="C:cytoplasm"/>
    <property type="evidence" value="ECO:0007669"/>
    <property type="project" value="TreeGrafter"/>
</dbReference>
<dbReference type="EMBL" id="MVIC01000007">
    <property type="protein sequence ID" value="ORB16511.1"/>
    <property type="molecule type" value="Genomic_DNA"/>
</dbReference>
<accession>A0A7I7PD88</accession>
<evidence type="ECO:0000313" key="13">
    <source>
        <dbReference type="Proteomes" id="UP000466894"/>
    </source>
</evidence>
<protein>
    <recommendedName>
        <fullName evidence="4">Aldehyde dehydrogenase</fullName>
    </recommendedName>
</protein>
<dbReference type="SUPFAM" id="SSF53720">
    <property type="entry name" value="ALDH-like"/>
    <property type="match status" value="1"/>
</dbReference>
<dbReference type="InterPro" id="IPR016163">
    <property type="entry name" value="Ald_DH_C"/>
</dbReference>
<dbReference type="Gene3D" id="3.40.309.10">
    <property type="entry name" value="Aldehyde Dehydrogenase, Chain A, domain 2"/>
    <property type="match status" value="1"/>
</dbReference>
<gene>
    <name evidence="11" type="ORF">BST37_06290</name>
    <name evidence="10" type="ORF">MNVI_18500</name>
</gene>
<evidence type="ECO:0000313" key="10">
    <source>
        <dbReference type="EMBL" id="BBY06532.1"/>
    </source>
</evidence>
<dbReference type="InterPro" id="IPR016161">
    <property type="entry name" value="Ald_DH/histidinol_DH"/>
</dbReference>
<name>A0A7I7PD88_9MYCO</name>